<protein>
    <submittedName>
        <fullName evidence="2">IrrE protein</fullName>
    </submittedName>
</protein>
<evidence type="ECO:0000259" key="1">
    <source>
        <dbReference type="Pfam" id="PF06114"/>
    </source>
</evidence>
<organism evidence="2">
    <name type="scientific">Siphoviridae sp. ctqwO1</name>
    <dbReference type="NCBI Taxonomy" id="2826472"/>
    <lineage>
        <taxon>Viruses</taxon>
        <taxon>Duplodnaviria</taxon>
        <taxon>Heunggongvirae</taxon>
        <taxon>Uroviricota</taxon>
        <taxon>Caudoviricetes</taxon>
    </lineage>
</organism>
<dbReference type="Pfam" id="PF06114">
    <property type="entry name" value="Peptidase_M78"/>
    <property type="match status" value="1"/>
</dbReference>
<name>A0A8S5QMK8_9CAUD</name>
<dbReference type="InterPro" id="IPR010359">
    <property type="entry name" value="IrrE_HExxH"/>
</dbReference>
<evidence type="ECO:0000313" key="2">
    <source>
        <dbReference type="EMBL" id="DAE20478.1"/>
    </source>
</evidence>
<dbReference type="PANTHER" id="PTHR43236:SF2">
    <property type="entry name" value="BLL0069 PROTEIN"/>
    <property type="match status" value="1"/>
</dbReference>
<accession>A0A8S5QMK8</accession>
<sequence>MFLKNHRYIFINQNLPEHEQRLVMAHELGHALLHRKENCYFIRNKTLLLNSKKEIEANKFAMELLLPDSFFAEYREFTIEQISRMTGYHQKLIQLRVDLNRSEIPNS</sequence>
<feature type="domain" description="IrrE N-terminal-like" evidence="1">
    <location>
        <begin position="6"/>
        <end position="75"/>
    </location>
</feature>
<reference evidence="2" key="1">
    <citation type="journal article" date="2021" name="Proc. Natl. Acad. Sci. U.S.A.">
        <title>A Catalog of Tens of Thousands of Viruses from Human Metagenomes Reveals Hidden Associations with Chronic Diseases.</title>
        <authorList>
            <person name="Tisza M.J."/>
            <person name="Buck C.B."/>
        </authorList>
    </citation>
    <scope>NUCLEOTIDE SEQUENCE</scope>
    <source>
        <strain evidence="2">CtqwO1</strain>
    </source>
</reference>
<proteinExistence type="predicted"/>
<dbReference type="EMBL" id="BK015696">
    <property type="protein sequence ID" value="DAE20478.1"/>
    <property type="molecule type" value="Genomic_DNA"/>
</dbReference>
<dbReference type="PANTHER" id="PTHR43236">
    <property type="entry name" value="ANTITOXIN HIGA1"/>
    <property type="match status" value="1"/>
</dbReference>
<dbReference type="InterPro" id="IPR052345">
    <property type="entry name" value="Rad_response_metalloprotease"/>
</dbReference>
<dbReference type="Gene3D" id="1.10.10.2910">
    <property type="match status" value="1"/>
</dbReference>